<keyword evidence="2" id="KW-1185">Reference proteome</keyword>
<evidence type="ECO:0000313" key="1">
    <source>
        <dbReference type="EMBL" id="GKT52328.1"/>
    </source>
</evidence>
<accession>A0AA37PHA7</accession>
<gene>
    <name evidence="1" type="ORF">ColSpa_12509</name>
</gene>
<reference evidence="1 2" key="1">
    <citation type="submission" date="2022-03" db="EMBL/GenBank/DDBJ databases">
        <title>Genome data of Colletotrichum spp.</title>
        <authorList>
            <person name="Utami Y.D."/>
            <person name="Hiruma K."/>
        </authorList>
    </citation>
    <scope>NUCLEOTIDE SEQUENCE [LARGE SCALE GENOMIC DNA]</scope>
    <source>
        <strain evidence="1 2">MAFF 239500</strain>
    </source>
</reference>
<evidence type="ECO:0000313" key="2">
    <source>
        <dbReference type="Proteomes" id="UP001055115"/>
    </source>
</evidence>
<dbReference type="EMBL" id="BQXU01000065">
    <property type="protein sequence ID" value="GKT52328.1"/>
    <property type="molecule type" value="Genomic_DNA"/>
</dbReference>
<proteinExistence type="predicted"/>
<protein>
    <submittedName>
        <fullName evidence="1">Uncharacterized protein</fullName>
    </submittedName>
</protein>
<name>A0AA37PHA7_9PEZI</name>
<dbReference type="AlphaFoldDB" id="A0AA37PHA7"/>
<comment type="caution">
    <text evidence="1">The sequence shown here is derived from an EMBL/GenBank/DDBJ whole genome shotgun (WGS) entry which is preliminary data.</text>
</comment>
<dbReference type="GeneID" id="73333311"/>
<sequence length="83" mass="9307">MFAAGLGSSALVALPPRPTCRANHSIDWRLGDGSERLILQKVDTITDLVYDRLLTRGGFQWKCKDESVLCQTKPQMTSKLRLM</sequence>
<organism evidence="1 2">
    <name type="scientific">Colletotrichum spaethianum</name>
    <dbReference type="NCBI Taxonomy" id="700344"/>
    <lineage>
        <taxon>Eukaryota</taxon>
        <taxon>Fungi</taxon>
        <taxon>Dikarya</taxon>
        <taxon>Ascomycota</taxon>
        <taxon>Pezizomycotina</taxon>
        <taxon>Sordariomycetes</taxon>
        <taxon>Hypocreomycetidae</taxon>
        <taxon>Glomerellales</taxon>
        <taxon>Glomerellaceae</taxon>
        <taxon>Colletotrichum</taxon>
        <taxon>Colletotrichum spaethianum species complex</taxon>
    </lineage>
</organism>
<dbReference type="RefSeq" id="XP_049134678.1">
    <property type="nucleotide sequence ID" value="XM_049278721.1"/>
</dbReference>
<dbReference type="Proteomes" id="UP001055115">
    <property type="component" value="Unassembled WGS sequence"/>
</dbReference>